<dbReference type="InterPro" id="IPR011116">
    <property type="entry name" value="SecA_Wing/Scaffold"/>
</dbReference>
<dbReference type="Gene3D" id="3.90.1440.10">
    <property type="entry name" value="SecA, preprotein cross-linking domain"/>
    <property type="match status" value="1"/>
</dbReference>
<dbReference type="InterPro" id="IPR014001">
    <property type="entry name" value="Helicase_ATP-bd"/>
</dbReference>
<dbReference type="SUPFAM" id="SSF81767">
    <property type="entry name" value="Pre-protein crosslinking domain of SecA"/>
    <property type="match status" value="1"/>
</dbReference>
<evidence type="ECO:0000256" key="1">
    <source>
        <dbReference type="ARBA" id="ARBA00004170"/>
    </source>
</evidence>
<keyword evidence="5 12" id="KW-0963">Cytoplasm</keyword>
<evidence type="ECO:0000256" key="2">
    <source>
        <dbReference type="ARBA" id="ARBA00007650"/>
    </source>
</evidence>
<feature type="domain" description="Helicase C-terminal" evidence="14">
    <location>
        <begin position="402"/>
        <end position="571"/>
    </location>
</feature>
<proteinExistence type="inferred from homology"/>
<feature type="domain" description="Helicase ATP-binding" evidence="13">
    <location>
        <begin position="79"/>
        <end position="245"/>
    </location>
</feature>
<dbReference type="OrthoDB" id="9762243at2"/>
<dbReference type="InterPro" id="IPR000185">
    <property type="entry name" value="SecA"/>
</dbReference>
<dbReference type="PANTHER" id="PTHR30612">
    <property type="entry name" value="SECA INNER MEMBRANE COMPONENT OF SEC PROTEIN SECRETION SYSTEM"/>
    <property type="match status" value="1"/>
</dbReference>
<keyword evidence="8 12" id="KW-0653">Protein transport</keyword>
<dbReference type="Pfam" id="PF07516">
    <property type="entry name" value="SecA_SW"/>
    <property type="match status" value="1"/>
</dbReference>
<dbReference type="CDD" id="cd18803">
    <property type="entry name" value="SF2_C_secA"/>
    <property type="match status" value="1"/>
</dbReference>
<dbReference type="InterPro" id="IPR022490">
    <property type="entry name" value="SecA2"/>
</dbReference>
<dbReference type="Gene3D" id="3.40.50.300">
    <property type="entry name" value="P-loop containing nucleotide triphosphate hydrolases"/>
    <property type="match status" value="2"/>
</dbReference>
<evidence type="ECO:0000259" key="14">
    <source>
        <dbReference type="PROSITE" id="PS51194"/>
    </source>
</evidence>
<evidence type="ECO:0000256" key="12">
    <source>
        <dbReference type="HAMAP-Rule" id="MF_01382"/>
    </source>
</evidence>
<dbReference type="PROSITE" id="PS51192">
    <property type="entry name" value="HELICASE_ATP_BIND_1"/>
    <property type="match status" value="1"/>
</dbReference>
<dbReference type="EMBL" id="AEKL01000060">
    <property type="protein sequence ID" value="EFQ52867.1"/>
    <property type="molecule type" value="Genomic_DNA"/>
</dbReference>
<evidence type="ECO:0000313" key="17">
    <source>
        <dbReference type="Proteomes" id="UP000003070"/>
    </source>
</evidence>
<dbReference type="InterPro" id="IPR011130">
    <property type="entry name" value="SecA_preprotein_X-link_dom"/>
</dbReference>
<dbReference type="FunFam" id="3.40.50.300:FF:000429">
    <property type="entry name" value="Preprotein translocase subunit SecA"/>
    <property type="match status" value="1"/>
</dbReference>
<dbReference type="PRINTS" id="PR00906">
    <property type="entry name" value="SECA"/>
</dbReference>
<evidence type="ECO:0000256" key="6">
    <source>
        <dbReference type="ARBA" id="ARBA00022741"/>
    </source>
</evidence>
<evidence type="ECO:0000256" key="7">
    <source>
        <dbReference type="ARBA" id="ARBA00022840"/>
    </source>
</evidence>
<comment type="caution">
    <text evidence="16">The sequence shown here is derived from an EMBL/GenBank/DDBJ whole genome shotgun (WGS) entry which is preliminary data.</text>
</comment>
<dbReference type="PROSITE" id="PS01312">
    <property type="entry name" value="SECA"/>
    <property type="match status" value="1"/>
</dbReference>
<dbReference type="GO" id="GO:0005524">
    <property type="term" value="F:ATP binding"/>
    <property type="evidence" value="ECO:0007669"/>
    <property type="project" value="UniProtKB-UniRule"/>
</dbReference>
<evidence type="ECO:0000256" key="5">
    <source>
        <dbReference type="ARBA" id="ARBA00022490"/>
    </source>
</evidence>
<evidence type="ECO:0000313" key="16">
    <source>
        <dbReference type="EMBL" id="EFQ52867.1"/>
    </source>
</evidence>
<comment type="subunit">
    <text evidence="12">Monomer and homodimer. Part of the essential Sec protein translocation apparatus which comprises SecA, SecYEG and auxiliary proteins SecDF. Other proteins may also be involved.</text>
</comment>
<dbReference type="RefSeq" id="WP_003713476.1">
    <property type="nucleotide sequence ID" value="NZ_AEKL01000060.1"/>
</dbReference>
<feature type="binding site" evidence="12">
    <location>
        <position position="77"/>
    </location>
    <ligand>
        <name>ATP</name>
        <dbReference type="ChEBI" id="CHEBI:30616"/>
    </ligand>
</feature>
<dbReference type="NCBIfam" id="TIGR03714">
    <property type="entry name" value="secA2"/>
    <property type="match status" value="1"/>
</dbReference>
<dbReference type="InterPro" id="IPR036266">
    <property type="entry name" value="SecA_Wing/Scaffold_sf"/>
</dbReference>
<dbReference type="SMART" id="SM00958">
    <property type="entry name" value="SecA_PP_bind"/>
    <property type="match status" value="1"/>
</dbReference>
<dbReference type="GO" id="GO:0017038">
    <property type="term" value="P:protein import"/>
    <property type="evidence" value="ECO:0007669"/>
    <property type="project" value="InterPro"/>
</dbReference>
<dbReference type="GO" id="GO:0006605">
    <property type="term" value="P:protein targeting"/>
    <property type="evidence" value="ECO:0007669"/>
    <property type="project" value="UniProtKB-UniRule"/>
</dbReference>
<evidence type="ECO:0000256" key="9">
    <source>
        <dbReference type="ARBA" id="ARBA00022967"/>
    </source>
</evidence>
<dbReference type="GO" id="GO:0008564">
    <property type="term" value="F:protein-exporting ATPase activity"/>
    <property type="evidence" value="ECO:0007669"/>
    <property type="project" value="UniProtKB-EC"/>
</dbReference>
<protein>
    <recommendedName>
        <fullName evidence="12">Protein translocase subunit SecA</fullName>
        <ecNumber evidence="12">7.4.2.8</ecNumber>
    </recommendedName>
</protein>
<feature type="binding site" evidence="12">
    <location>
        <begin position="95"/>
        <end position="99"/>
    </location>
    <ligand>
        <name>ATP</name>
        <dbReference type="ChEBI" id="CHEBI:30616"/>
    </ligand>
</feature>
<dbReference type="EC" id="7.4.2.8" evidence="12"/>
<evidence type="ECO:0000256" key="4">
    <source>
        <dbReference type="ARBA" id="ARBA00022475"/>
    </source>
</evidence>
<dbReference type="GO" id="GO:0005886">
    <property type="term" value="C:plasma membrane"/>
    <property type="evidence" value="ECO:0007669"/>
    <property type="project" value="UniProtKB-SubCell"/>
</dbReference>
<feature type="binding site" evidence="12">
    <location>
        <position position="491"/>
    </location>
    <ligand>
        <name>ATP</name>
        <dbReference type="ChEBI" id="CHEBI:30616"/>
    </ligand>
</feature>
<dbReference type="InterPro" id="IPR027417">
    <property type="entry name" value="P-loop_NTPase"/>
</dbReference>
<dbReference type="InterPro" id="IPR014018">
    <property type="entry name" value="SecA_motor_DEAD"/>
</dbReference>
<reference evidence="16 17" key="1">
    <citation type="submission" date="2010-10" db="EMBL/GenBank/DDBJ databases">
        <authorList>
            <person name="Durkin A.S."/>
            <person name="Madupu R."/>
            <person name="Torralba M."/>
            <person name="Gillis M."/>
            <person name="Methe B."/>
            <person name="Sutton G."/>
            <person name="Nelson K.E."/>
        </authorList>
    </citation>
    <scope>NUCLEOTIDE SEQUENCE [LARGE SCALE GENOMIC DNA]</scope>
    <source>
        <strain evidence="16 17">PB013-T2-3</strain>
    </source>
</reference>
<dbReference type="GO" id="GO:0005829">
    <property type="term" value="C:cytosol"/>
    <property type="evidence" value="ECO:0007669"/>
    <property type="project" value="TreeGrafter"/>
</dbReference>
<dbReference type="HAMAP" id="MF_01382">
    <property type="entry name" value="SecA"/>
    <property type="match status" value="1"/>
</dbReference>
<feature type="domain" description="SecA family profile" evidence="15">
    <location>
        <begin position="1"/>
        <end position="568"/>
    </location>
</feature>
<dbReference type="PROSITE" id="PS51194">
    <property type="entry name" value="HELICASE_CTER"/>
    <property type="match status" value="1"/>
</dbReference>
<dbReference type="AlphaFoldDB" id="E3C8W5"/>
<dbReference type="NCBIfam" id="NF006630">
    <property type="entry name" value="PRK09200.1"/>
    <property type="match status" value="1"/>
</dbReference>
<evidence type="ECO:0000256" key="11">
    <source>
        <dbReference type="ARBA" id="ARBA00023136"/>
    </source>
</evidence>
<gene>
    <name evidence="12" type="primary">secA</name>
    <name evidence="16" type="ORF">HMPREF9265_0667</name>
</gene>
<comment type="catalytic activity">
    <reaction evidence="12">
        <text>ATP + H2O + cellular proteinSide 1 = ADP + phosphate + cellular proteinSide 2.</text>
        <dbReference type="EC" id="7.4.2.8"/>
    </reaction>
</comment>
<organism evidence="16 17">
    <name type="scientific">Limosilactobacillus oris PB013-T2-3</name>
    <dbReference type="NCBI Taxonomy" id="908339"/>
    <lineage>
        <taxon>Bacteria</taxon>
        <taxon>Bacillati</taxon>
        <taxon>Bacillota</taxon>
        <taxon>Bacilli</taxon>
        <taxon>Lactobacillales</taxon>
        <taxon>Lactobacillaceae</taxon>
        <taxon>Limosilactobacillus</taxon>
    </lineage>
</organism>
<dbReference type="SMART" id="SM00957">
    <property type="entry name" value="SecA_DEAD"/>
    <property type="match status" value="1"/>
</dbReference>
<name>E3C8W5_9LACO</name>
<dbReference type="InterPro" id="IPR044722">
    <property type="entry name" value="SecA_SF2_C"/>
</dbReference>
<sequence>MVVDQMILHKVKRTLHKVNKWQPTMRAMSDEELQGQTAKLRQQLKAGKTLDQILPEAFATIREADYRLLGMFPYDVQVMGAIVLHSGNIAEMKTGEGKTLTATMPLYLNALEGKGAMLVTPNGYLAERDEEQLEPVYNWLGLTATVAFPKEGEEKKKVTPAEKRDWYNHDIIYTTASGLAFDYLFNNLASSTESQYLRPYNYVIIDEVDDVLLDEATSPFVVSSVPMLQSNLYGLAENFVSMLVPKMDYRLKRDDKAVYLTYHGVRKAERFFRVKNLFDASSREIYRHIALALRAHHFMRNGREYLVENGKVILLDETNGRLKHGVKVSTGLHQAVEAKEHVELTPNQKVAASITFPGLFGLFNKIAGMSGTVKVNENEFMNVYKMRVVQVPTNKPVIRKDYPDQVYITTTEKMLHAINYALQLHKQGRPILLVAGSVENSEIISEILLNYGVPHNVLNAFNAAREAAMIKDAGQEGAVTVATNMAGRGTDIKLGPGVKEKGGLAVIGTEMLSPRVRLQLAGRAGRQGDPGSSRFFISLEDNFISQNSTKRFKQYYRKLVRRYPDRDQPLHSPRLLVSLAMLRSRVAGNEEASRKRVNKNELALRLQRDNFYQERRQIMGANHFEQTVGYWISEAIDYYLAQKEEWTVHDLSLLINDHFSYDVVEVPAEAAASKQQAKQYLEELSRQILTTKSAVLVNNEQLNHFYRSSLLNAIDFCWMDEMELLTNLRAEVQPWAMAGRDPSFEYQQRAFNAYRKMLLKAKLRALDNLLLSTIKVNKKGELVVSFN</sequence>
<dbReference type="CDD" id="cd17928">
    <property type="entry name" value="DEXDc_SecA"/>
    <property type="match status" value="1"/>
</dbReference>
<comment type="similarity">
    <text evidence="2 12">Belongs to the SecA family.</text>
</comment>
<comment type="subcellular location">
    <subcellularLocation>
        <location evidence="12">Cell membrane</location>
        <topology evidence="12">Peripheral membrane protein</topology>
        <orientation evidence="12">Cytoplasmic side</orientation>
    </subcellularLocation>
    <subcellularLocation>
        <location evidence="12">Cytoplasm</location>
    </subcellularLocation>
    <subcellularLocation>
        <location evidence="1">Membrane</location>
        <topology evidence="1">Peripheral membrane protein</topology>
    </subcellularLocation>
    <text evidence="12">Distribution is 50-50.</text>
</comment>
<evidence type="ECO:0000256" key="3">
    <source>
        <dbReference type="ARBA" id="ARBA00022448"/>
    </source>
</evidence>
<dbReference type="PROSITE" id="PS51196">
    <property type="entry name" value="SECA_MOTOR_DEAD"/>
    <property type="match status" value="1"/>
</dbReference>
<keyword evidence="3 12" id="KW-0813">Transport</keyword>
<keyword evidence="11 12" id="KW-0472">Membrane</keyword>
<evidence type="ECO:0000256" key="10">
    <source>
        <dbReference type="ARBA" id="ARBA00023010"/>
    </source>
</evidence>
<keyword evidence="10 12" id="KW-0811">Translocation</keyword>
<evidence type="ECO:0000256" key="8">
    <source>
        <dbReference type="ARBA" id="ARBA00022927"/>
    </source>
</evidence>
<dbReference type="Proteomes" id="UP000003070">
    <property type="component" value="Unassembled WGS sequence"/>
</dbReference>
<keyword evidence="6 12" id="KW-0547">Nucleotide-binding</keyword>
<dbReference type="eggNOG" id="COG0653">
    <property type="taxonomic scope" value="Bacteria"/>
</dbReference>
<dbReference type="GO" id="GO:0043952">
    <property type="term" value="P:protein transport by the Sec complex"/>
    <property type="evidence" value="ECO:0007669"/>
    <property type="project" value="TreeGrafter"/>
</dbReference>
<dbReference type="GO" id="GO:0031522">
    <property type="term" value="C:cell envelope Sec protein transport complex"/>
    <property type="evidence" value="ECO:0007669"/>
    <property type="project" value="TreeGrafter"/>
</dbReference>
<dbReference type="SUPFAM" id="SSF52540">
    <property type="entry name" value="P-loop containing nucleoside triphosphate hydrolases"/>
    <property type="match status" value="2"/>
</dbReference>
<comment type="function">
    <text evidence="12">Part of the Sec protein translocase complex. Interacts with the SecYEG preprotein conducting channel. Has a central role in coupling the hydrolysis of ATP to the transfer of proteins into and across the cell membrane, serving as an ATP-driven molecular motor driving the stepwise translocation of polypeptide chains across the membrane.</text>
</comment>
<dbReference type="PANTHER" id="PTHR30612:SF0">
    <property type="entry name" value="CHLOROPLAST PROTEIN-TRANSPORTING ATPASE"/>
    <property type="match status" value="1"/>
</dbReference>
<dbReference type="Pfam" id="PF07517">
    <property type="entry name" value="SecA_DEAD"/>
    <property type="match status" value="1"/>
</dbReference>
<dbReference type="Pfam" id="PF01043">
    <property type="entry name" value="SecA_PP_bind"/>
    <property type="match status" value="1"/>
</dbReference>
<dbReference type="GO" id="GO:0065002">
    <property type="term" value="P:intracellular protein transmembrane transport"/>
    <property type="evidence" value="ECO:0007669"/>
    <property type="project" value="UniProtKB-UniRule"/>
</dbReference>
<dbReference type="InterPro" id="IPR020937">
    <property type="entry name" value="SecA_CS"/>
</dbReference>
<keyword evidence="9 12" id="KW-1278">Translocase</keyword>
<dbReference type="InterPro" id="IPR001650">
    <property type="entry name" value="Helicase_C-like"/>
</dbReference>
<dbReference type="InterPro" id="IPR036670">
    <property type="entry name" value="SecA_X-link_sf"/>
</dbReference>
<dbReference type="Gene3D" id="1.10.3060.10">
    <property type="entry name" value="Helical scaffold and wing domains of SecA"/>
    <property type="match status" value="1"/>
</dbReference>
<accession>E3C8W5</accession>
<dbReference type="Pfam" id="PF21090">
    <property type="entry name" value="P-loop_SecA"/>
    <property type="match status" value="2"/>
</dbReference>
<evidence type="ECO:0000259" key="15">
    <source>
        <dbReference type="PROSITE" id="PS51196"/>
    </source>
</evidence>
<dbReference type="SUPFAM" id="SSF81886">
    <property type="entry name" value="Helical scaffold and wing domains of SecA"/>
    <property type="match status" value="1"/>
</dbReference>
<dbReference type="InterPro" id="IPR011115">
    <property type="entry name" value="SecA_DEAD"/>
</dbReference>
<keyword evidence="7 12" id="KW-0067">ATP-binding</keyword>
<keyword evidence="4 12" id="KW-1003">Cell membrane</keyword>
<evidence type="ECO:0000259" key="13">
    <source>
        <dbReference type="PROSITE" id="PS51192"/>
    </source>
</evidence>